<dbReference type="Gene3D" id="1.20.1260.10">
    <property type="match status" value="1"/>
</dbReference>
<dbReference type="CDD" id="cd00657">
    <property type="entry name" value="Ferritin_like"/>
    <property type="match status" value="1"/>
</dbReference>
<protein>
    <submittedName>
        <fullName evidence="2">Ferritin-like domain-containing protein</fullName>
    </submittedName>
</protein>
<dbReference type="InterPro" id="IPR012347">
    <property type="entry name" value="Ferritin-like"/>
</dbReference>
<keyword evidence="1" id="KW-0472">Membrane</keyword>
<dbReference type="InterPro" id="IPR009078">
    <property type="entry name" value="Ferritin-like_SF"/>
</dbReference>
<dbReference type="AlphaFoldDB" id="A0AAU8DNS0"/>
<sequence>MAGEERIFGGKPVLEFSTSTDRRKFLKMAGLVGFGATFVAGGLLGGAGVAGASPANIMRGAAPAAGTEGDVEILNYALTLEFLEADFYSQGLAKGLLSGRELELVTPIEDHEKTHVSAVSDTVKAFGGTPVSKPKITYPDGTFASRDSFLKTASAFEELGVTAYHGQVPLIKSVDVLAAAASIAGVESRHAAVIASLIGGKPFPSPFEAKADMATVLAAAKPFIS</sequence>
<dbReference type="RefSeq" id="WP_353649056.1">
    <property type="nucleotide sequence ID" value="NZ_CP159218.1"/>
</dbReference>
<dbReference type="SUPFAM" id="SSF47240">
    <property type="entry name" value="Ferritin-like"/>
    <property type="match status" value="1"/>
</dbReference>
<proteinExistence type="predicted"/>
<reference evidence="2" key="1">
    <citation type="submission" date="2024-05" db="EMBL/GenBank/DDBJ databases">
        <authorList>
            <person name="Cai S.Y."/>
            <person name="Jin L.M."/>
            <person name="Li H.R."/>
        </authorList>
    </citation>
    <scope>NUCLEOTIDE SEQUENCE</scope>
    <source>
        <strain evidence="2">A5-74</strain>
    </source>
</reference>
<organism evidence="2">
    <name type="scientific">Nakamurella sp. A5-74</name>
    <dbReference type="NCBI Taxonomy" id="3158264"/>
    <lineage>
        <taxon>Bacteria</taxon>
        <taxon>Bacillati</taxon>
        <taxon>Actinomycetota</taxon>
        <taxon>Actinomycetes</taxon>
        <taxon>Nakamurellales</taxon>
        <taxon>Nakamurellaceae</taxon>
        <taxon>Nakamurella</taxon>
    </lineage>
</organism>
<name>A0AAU8DNS0_9ACTN</name>
<keyword evidence="1" id="KW-1133">Transmembrane helix</keyword>
<dbReference type="PROSITE" id="PS51318">
    <property type="entry name" value="TAT"/>
    <property type="match status" value="1"/>
</dbReference>
<gene>
    <name evidence="2" type="ORF">ABLG96_19960</name>
</gene>
<accession>A0AAU8DNS0</accession>
<dbReference type="EMBL" id="CP159218">
    <property type="protein sequence ID" value="XCG63441.1"/>
    <property type="molecule type" value="Genomic_DNA"/>
</dbReference>
<dbReference type="PANTHER" id="PTHR31694">
    <property type="entry name" value="DESICCATION-LIKE PROTEIN"/>
    <property type="match status" value="1"/>
</dbReference>
<dbReference type="InterPro" id="IPR052965">
    <property type="entry name" value="Pigment-catalase-like"/>
</dbReference>
<dbReference type="PANTHER" id="PTHR31694:SF26">
    <property type="entry name" value="OS05G0151100 PROTEIN"/>
    <property type="match status" value="1"/>
</dbReference>
<dbReference type="Pfam" id="PF13668">
    <property type="entry name" value="Ferritin_2"/>
    <property type="match status" value="1"/>
</dbReference>
<dbReference type="InterPro" id="IPR006311">
    <property type="entry name" value="TAT_signal"/>
</dbReference>
<evidence type="ECO:0000313" key="2">
    <source>
        <dbReference type="EMBL" id="XCG63441.1"/>
    </source>
</evidence>
<feature type="transmembrane region" description="Helical" evidence="1">
    <location>
        <begin position="28"/>
        <end position="50"/>
    </location>
</feature>
<evidence type="ECO:0000256" key="1">
    <source>
        <dbReference type="SAM" id="Phobius"/>
    </source>
</evidence>
<keyword evidence="1" id="KW-0812">Transmembrane</keyword>